<evidence type="ECO:0000256" key="3">
    <source>
        <dbReference type="ARBA" id="ARBA00022475"/>
    </source>
</evidence>
<feature type="transmembrane region" description="Helical" evidence="7">
    <location>
        <begin position="91"/>
        <end position="111"/>
    </location>
</feature>
<evidence type="ECO:0000313" key="10">
    <source>
        <dbReference type="Proteomes" id="UP000295447"/>
    </source>
</evidence>
<accession>A0A4R8A223</accession>
<gene>
    <name evidence="9" type="ORF">EV650_3128</name>
</gene>
<evidence type="ECO:0000256" key="6">
    <source>
        <dbReference type="ARBA" id="ARBA00023136"/>
    </source>
</evidence>
<feature type="transmembrane region" description="Helical" evidence="7">
    <location>
        <begin position="174"/>
        <end position="196"/>
    </location>
</feature>
<dbReference type="Pfam" id="PF00528">
    <property type="entry name" value="BPD_transp_1"/>
    <property type="match status" value="1"/>
</dbReference>
<dbReference type="Proteomes" id="UP000295447">
    <property type="component" value="Unassembled WGS sequence"/>
</dbReference>
<sequence>MLEATAPGNRPARPARSQRRYDQDWKQGLLFVVPALAFFLLFTVYPFVRTISLSFSDWDGLSNHANFVGLDNYSAALHDSLWWRSLLNGGLFVAAALLLMTPLGLLLAVGVERVRRGRAAYRTAFYVPTILSGIVVAVIWKWLYQPYGGPINQAFDQLGLHSVARAWLGDGGTALWAVSLASIWQGVGYPFLLYLAGLQSIPDEVYEAAAVDGASERRIFFSITLPLLRPVITTVNILTILGAMQMFNLVLAMTNGGPGYSTEVPVLHIYREAFGLFHFGYASALAVIFGVLLLAVSIAQLRLARRGADR</sequence>
<dbReference type="CDD" id="cd06261">
    <property type="entry name" value="TM_PBP2"/>
    <property type="match status" value="1"/>
</dbReference>
<feature type="transmembrane region" description="Helical" evidence="7">
    <location>
        <begin position="273"/>
        <end position="296"/>
    </location>
</feature>
<dbReference type="PANTHER" id="PTHR30193">
    <property type="entry name" value="ABC TRANSPORTER PERMEASE PROTEIN"/>
    <property type="match status" value="1"/>
</dbReference>
<keyword evidence="4 7" id="KW-0812">Transmembrane</keyword>
<comment type="subcellular location">
    <subcellularLocation>
        <location evidence="1 7">Cell membrane</location>
        <topology evidence="1 7">Multi-pass membrane protein</topology>
    </subcellularLocation>
</comment>
<protein>
    <submittedName>
        <fullName evidence="9">Raffinose/stachyose/melibiose transport system permease protein</fullName>
    </submittedName>
</protein>
<evidence type="ECO:0000256" key="2">
    <source>
        <dbReference type="ARBA" id="ARBA00022448"/>
    </source>
</evidence>
<keyword evidence="6 7" id="KW-0472">Membrane</keyword>
<keyword evidence="2 7" id="KW-0813">Transport</keyword>
<feature type="transmembrane region" description="Helical" evidence="7">
    <location>
        <begin position="123"/>
        <end position="143"/>
    </location>
</feature>
<dbReference type="GO" id="GO:0055085">
    <property type="term" value="P:transmembrane transport"/>
    <property type="evidence" value="ECO:0007669"/>
    <property type="project" value="InterPro"/>
</dbReference>
<reference evidence="9 10" key="1">
    <citation type="submission" date="2019-03" db="EMBL/GenBank/DDBJ databases">
        <title>Genomic Encyclopedia of Type Strains, Phase III (KMG-III): the genomes of soil and plant-associated and newly described type strains.</title>
        <authorList>
            <person name="Whitman W."/>
        </authorList>
    </citation>
    <scope>NUCLEOTIDE SEQUENCE [LARGE SCALE GENOMIC DNA]</scope>
    <source>
        <strain evidence="9 10">VKM Ac-2570</strain>
    </source>
</reference>
<feature type="transmembrane region" description="Helical" evidence="7">
    <location>
        <begin position="28"/>
        <end position="48"/>
    </location>
</feature>
<keyword evidence="10" id="KW-1185">Reference proteome</keyword>
<comment type="similarity">
    <text evidence="7">Belongs to the binding-protein-dependent transport system permease family.</text>
</comment>
<dbReference type="EMBL" id="SODF01000001">
    <property type="protein sequence ID" value="TDW24255.1"/>
    <property type="molecule type" value="Genomic_DNA"/>
</dbReference>
<dbReference type="Gene3D" id="1.10.3720.10">
    <property type="entry name" value="MetI-like"/>
    <property type="match status" value="1"/>
</dbReference>
<dbReference type="GO" id="GO:0005886">
    <property type="term" value="C:plasma membrane"/>
    <property type="evidence" value="ECO:0007669"/>
    <property type="project" value="UniProtKB-SubCell"/>
</dbReference>
<comment type="caution">
    <text evidence="9">The sequence shown here is derived from an EMBL/GenBank/DDBJ whole genome shotgun (WGS) entry which is preliminary data.</text>
</comment>
<name>A0A4R8A223_9ACTN</name>
<evidence type="ECO:0000256" key="4">
    <source>
        <dbReference type="ARBA" id="ARBA00022692"/>
    </source>
</evidence>
<dbReference type="PANTHER" id="PTHR30193:SF37">
    <property type="entry name" value="INNER MEMBRANE ABC TRANSPORTER PERMEASE PROTEIN YCJO"/>
    <property type="match status" value="1"/>
</dbReference>
<dbReference type="RefSeq" id="WP_202874518.1">
    <property type="nucleotide sequence ID" value="NZ_SODF01000001.1"/>
</dbReference>
<keyword evidence="3" id="KW-1003">Cell membrane</keyword>
<evidence type="ECO:0000256" key="7">
    <source>
        <dbReference type="RuleBase" id="RU363032"/>
    </source>
</evidence>
<evidence type="ECO:0000259" key="8">
    <source>
        <dbReference type="PROSITE" id="PS50928"/>
    </source>
</evidence>
<evidence type="ECO:0000256" key="1">
    <source>
        <dbReference type="ARBA" id="ARBA00004651"/>
    </source>
</evidence>
<dbReference type="InterPro" id="IPR051393">
    <property type="entry name" value="ABC_transporter_permease"/>
</dbReference>
<dbReference type="InterPro" id="IPR000515">
    <property type="entry name" value="MetI-like"/>
</dbReference>
<dbReference type="PROSITE" id="PS50928">
    <property type="entry name" value="ABC_TM1"/>
    <property type="match status" value="1"/>
</dbReference>
<dbReference type="AlphaFoldDB" id="A0A4R8A223"/>
<dbReference type="SUPFAM" id="SSF160964">
    <property type="entry name" value="MalF N-terminal region-like"/>
    <property type="match status" value="1"/>
</dbReference>
<keyword evidence="5 7" id="KW-1133">Transmembrane helix</keyword>
<dbReference type="InterPro" id="IPR035906">
    <property type="entry name" value="MetI-like_sf"/>
</dbReference>
<evidence type="ECO:0000313" key="9">
    <source>
        <dbReference type="EMBL" id="TDW24255.1"/>
    </source>
</evidence>
<dbReference type="SUPFAM" id="SSF161098">
    <property type="entry name" value="MetI-like"/>
    <property type="match status" value="1"/>
</dbReference>
<feature type="transmembrane region" description="Helical" evidence="7">
    <location>
        <begin position="227"/>
        <end position="253"/>
    </location>
</feature>
<feature type="domain" description="ABC transmembrane type-1" evidence="8">
    <location>
        <begin position="86"/>
        <end position="300"/>
    </location>
</feature>
<organism evidence="9 10">
    <name type="scientific">Kribbella kalugense</name>
    <dbReference type="NCBI Taxonomy" id="2512221"/>
    <lineage>
        <taxon>Bacteria</taxon>
        <taxon>Bacillati</taxon>
        <taxon>Actinomycetota</taxon>
        <taxon>Actinomycetes</taxon>
        <taxon>Propionibacteriales</taxon>
        <taxon>Kribbellaceae</taxon>
        <taxon>Kribbella</taxon>
    </lineage>
</organism>
<evidence type="ECO:0000256" key="5">
    <source>
        <dbReference type="ARBA" id="ARBA00022989"/>
    </source>
</evidence>
<proteinExistence type="inferred from homology"/>